<feature type="domain" description="SHSP" evidence="3">
    <location>
        <begin position="37"/>
        <end position="151"/>
    </location>
</feature>
<dbReference type="SUPFAM" id="SSF49764">
    <property type="entry name" value="HSP20-like chaperones"/>
    <property type="match status" value="1"/>
</dbReference>
<sequence length="151" mass="17456">MAFVRWDPFRDLVALQERMNRLFEESLSRSRQVEEGLARSKWTPLVDVYETEESLVLRADLAGMKEADIQVEVRENTLILRGERKPLAGVREESYHRIERPYGPFQRAFALPCNVCQDQVQASYCDGILEIVLPKASSPRMGRITMEVNLQ</sequence>
<dbReference type="Gene3D" id="2.60.40.790">
    <property type="match status" value="1"/>
</dbReference>
<dbReference type="CDD" id="cd06464">
    <property type="entry name" value="ACD_sHsps-like"/>
    <property type="match status" value="1"/>
</dbReference>
<dbReference type="PROSITE" id="PS01031">
    <property type="entry name" value="SHSP"/>
    <property type="match status" value="1"/>
</dbReference>
<evidence type="ECO:0000313" key="5">
    <source>
        <dbReference type="Proteomes" id="UP000769766"/>
    </source>
</evidence>
<gene>
    <name evidence="4" type="ORF">HYY20_12570</name>
</gene>
<dbReference type="AlphaFoldDB" id="A0A932G1X5"/>
<dbReference type="Proteomes" id="UP000769766">
    <property type="component" value="Unassembled WGS sequence"/>
</dbReference>
<comment type="caution">
    <text evidence="4">The sequence shown here is derived from an EMBL/GenBank/DDBJ whole genome shotgun (WGS) entry which is preliminary data.</text>
</comment>
<evidence type="ECO:0000259" key="3">
    <source>
        <dbReference type="PROSITE" id="PS01031"/>
    </source>
</evidence>
<dbReference type="InterPro" id="IPR031107">
    <property type="entry name" value="Small_HSP"/>
</dbReference>
<dbReference type="PANTHER" id="PTHR11527">
    <property type="entry name" value="HEAT-SHOCK PROTEIN 20 FAMILY MEMBER"/>
    <property type="match status" value="1"/>
</dbReference>
<accession>A0A932G1X5</accession>
<evidence type="ECO:0000256" key="1">
    <source>
        <dbReference type="PROSITE-ProRule" id="PRU00285"/>
    </source>
</evidence>
<evidence type="ECO:0000256" key="2">
    <source>
        <dbReference type="RuleBase" id="RU003616"/>
    </source>
</evidence>
<protein>
    <submittedName>
        <fullName evidence="4">Hsp20/alpha crystallin family protein</fullName>
    </submittedName>
</protein>
<dbReference type="InterPro" id="IPR008978">
    <property type="entry name" value="HSP20-like_chaperone"/>
</dbReference>
<evidence type="ECO:0000313" key="4">
    <source>
        <dbReference type="EMBL" id="MBI2877705.1"/>
    </source>
</evidence>
<dbReference type="InterPro" id="IPR002068">
    <property type="entry name" value="A-crystallin/Hsp20_dom"/>
</dbReference>
<comment type="similarity">
    <text evidence="1 2">Belongs to the small heat shock protein (HSP20) family.</text>
</comment>
<dbReference type="Pfam" id="PF00011">
    <property type="entry name" value="HSP20"/>
    <property type="match status" value="1"/>
</dbReference>
<organism evidence="4 5">
    <name type="scientific">Tectimicrobiota bacterium</name>
    <dbReference type="NCBI Taxonomy" id="2528274"/>
    <lineage>
        <taxon>Bacteria</taxon>
        <taxon>Pseudomonadati</taxon>
        <taxon>Nitrospinota/Tectimicrobiota group</taxon>
        <taxon>Candidatus Tectimicrobiota</taxon>
    </lineage>
</organism>
<proteinExistence type="inferred from homology"/>
<dbReference type="EMBL" id="JACPRF010000381">
    <property type="protein sequence ID" value="MBI2877705.1"/>
    <property type="molecule type" value="Genomic_DNA"/>
</dbReference>
<reference evidence="4" key="1">
    <citation type="submission" date="2020-07" db="EMBL/GenBank/DDBJ databases">
        <title>Huge and variable diversity of episymbiotic CPR bacteria and DPANN archaea in groundwater ecosystems.</title>
        <authorList>
            <person name="He C.Y."/>
            <person name="Keren R."/>
            <person name="Whittaker M."/>
            <person name="Farag I.F."/>
            <person name="Doudna J."/>
            <person name="Cate J.H.D."/>
            <person name="Banfield J.F."/>
        </authorList>
    </citation>
    <scope>NUCLEOTIDE SEQUENCE</scope>
    <source>
        <strain evidence="4">NC_groundwater_672_Ag_B-0.1um_62_36</strain>
    </source>
</reference>
<name>A0A932G1X5_UNCTE</name>